<dbReference type="PANTHER" id="PTHR45527">
    <property type="entry name" value="NONRIBOSOMAL PEPTIDE SYNTHETASE"/>
    <property type="match status" value="1"/>
</dbReference>
<dbReference type="PROSITE" id="PS00012">
    <property type="entry name" value="PHOSPHOPANTETHEINE"/>
    <property type="match status" value="2"/>
</dbReference>
<dbReference type="Gene3D" id="2.30.38.10">
    <property type="entry name" value="Luciferase, Domain 3"/>
    <property type="match status" value="1"/>
</dbReference>
<dbReference type="CDD" id="cd19540">
    <property type="entry name" value="LCL_NRPS-like"/>
    <property type="match status" value="1"/>
</dbReference>
<dbReference type="RefSeq" id="WP_301572435.1">
    <property type="nucleotide sequence ID" value="NZ_JAPWIE010000004.1"/>
</dbReference>
<dbReference type="CDD" id="cd19531">
    <property type="entry name" value="LCL_NRPS-like"/>
    <property type="match status" value="1"/>
</dbReference>
<reference evidence="6" key="1">
    <citation type="submission" date="2022-12" db="EMBL/GenBank/DDBJ databases">
        <authorList>
            <person name="Krivoruchko A.V."/>
            <person name="Elkin A."/>
        </authorList>
    </citation>
    <scope>NUCLEOTIDE SEQUENCE</scope>
    <source>
        <strain evidence="6">IEGM 1388</strain>
    </source>
</reference>
<dbReference type="Gene3D" id="1.10.1200.10">
    <property type="entry name" value="ACP-like"/>
    <property type="match status" value="2"/>
</dbReference>
<dbReference type="Proteomes" id="UP001067235">
    <property type="component" value="Unassembled WGS sequence"/>
</dbReference>
<dbReference type="InterPro" id="IPR020806">
    <property type="entry name" value="PKS_PP-bd"/>
</dbReference>
<dbReference type="PROSITE" id="PS00455">
    <property type="entry name" value="AMP_BINDING"/>
    <property type="match status" value="1"/>
</dbReference>
<feature type="domain" description="Carrier" evidence="5">
    <location>
        <begin position="986"/>
        <end position="1061"/>
    </location>
</feature>
<organism evidence="6 7">
    <name type="scientific">Gordonia rubripertincta</name>
    <name type="common">Rhodococcus corallinus</name>
    <dbReference type="NCBI Taxonomy" id="36822"/>
    <lineage>
        <taxon>Bacteria</taxon>
        <taxon>Bacillati</taxon>
        <taxon>Actinomycetota</taxon>
        <taxon>Actinomycetes</taxon>
        <taxon>Mycobacteriales</taxon>
        <taxon>Gordoniaceae</taxon>
        <taxon>Gordonia</taxon>
    </lineage>
</organism>
<name>A0ABT4MZW0_GORRU</name>
<dbReference type="Pfam" id="PF00550">
    <property type="entry name" value="PP-binding"/>
    <property type="match status" value="2"/>
</dbReference>
<dbReference type="Gene3D" id="3.30.559.10">
    <property type="entry name" value="Chloramphenicol acetyltransferase-like domain"/>
    <property type="match status" value="2"/>
</dbReference>
<keyword evidence="2" id="KW-0596">Phosphopantetheine</keyword>
<dbReference type="SMART" id="SM00823">
    <property type="entry name" value="PKS_PP"/>
    <property type="match status" value="2"/>
</dbReference>
<feature type="domain" description="Carrier" evidence="5">
    <location>
        <begin position="1860"/>
        <end position="1934"/>
    </location>
</feature>
<dbReference type="CDD" id="cd05930">
    <property type="entry name" value="A_NRPS"/>
    <property type="match status" value="1"/>
</dbReference>
<dbReference type="InterPro" id="IPR001242">
    <property type="entry name" value="Condensation_dom"/>
</dbReference>
<dbReference type="Pfam" id="PF00501">
    <property type="entry name" value="AMP-binding"/>
    <property type="match status" value="2"/>
</dbReference>
<dbReference type="Gene3D" id="3.40.50.12780">
    <property type="entry name" value="N-terminal domain of ligase-like"/>
    <property type="match status" value="1"/>
</dbReference>
<dbReference type="SUPFAM" id="SSF47336">
    <property type="entry name" value="ACP-like"/>
    <property type="match status" value="2"/>
</dbReference>
<accession>A0ABT4MZW0</accession>
<feature type="region of interest" description="Disordered" evidence="4">
    <location>
        <begin position="1078"/>
        <end position="1099"/>
    </location>
</feature>
<dbReference type="InterPro" id="IPR036736">
    <property type="entry name" value="ACP-like_sf"/>
</dbReference>
<dbReference type="InterPro" id="IPR010071">
    <property type="entry name" value="AA_adenyl_dom"/>
</dbReference>
<keyword evidence="7" id="KW-1185">Reference proteome</keyword>
<evidence type="ECO:0000256" key="2">
    <source>
        <dbReference type="ARBA" id="ARBA00022450"/>
    </source>
</evidence>
<dbReference type="Gene3D" id="3.30.300.30">
    <property type="match status" value="1"/>
</dbReference>
<dbReference type="InterPro" id="IPR020845">
    <property type="entry name" value="AMP-binding_CS"/>
</dbReference>
<dbReference type="PROSITE" id="PS50075">
    <property type="entry name" value="CARRIER"/>
    <property type="match status" value="2"/>
</dbReference>
<evidence type="ECO:0000256" key="3">
    <source>
        <dbReference type="ARBA" id="ARBA00022553"/>
    </source>
</evidence>
<dbReference type="SUPFAM" id="SSF56801">
    <property type="entry name" value="Acetyl-CoA synthetase-like"/>
    <property type="match status" value="2"/>
</dbReference>
<evidence type="ECO:0000313" key="6">
    <source>
        <dbReference type="EMBL" id="MCZ4551591.1"/>
    </source>
</evidence>
<protein>
    <submittedName>
        <fullName evidence="6">Amino acid adenylation domain-containing protein</fullName>
    </submittedName>
</protein>
<dbReference type="Pfam" id="PF13193">
    <property type="entry name" value="AMP-binding_C"/>
    <property type="match status" value="1"/>
</dbReference>
<dbReference type="Gene3D" id="3.30.559.30">
    <property type="entry name" value="Nonribosomal peptide synthetase, condensation domain"/>
    <property type="match status" value="2"/>
</dbReference>
<dbReference type="NCBIfam" id="TIGR01733">
    <property type="entry name" value="AA-adenyl-dom"/>
    <property type="match status" value="1"/>
</dbReference>
<dbReference type="InterPro" id="IPR006162">
    <property type="entry name" value="Ppantetheine_attach_site"/>
</dbReference>
<evidence type="ECO:0000313" key="7">
    <source>
        <dbReference type="Proteomes" id="UP001067235"/>
    </source>
</evidence>
<dbReference type="EMBL" id="JAPWIE010000004">
    <property type="protein sequence ID" value="MCZ4551591.1"/>
    <property type="molecule type" value="Genomic_DNA"/>
</dbReference>
<gene>
    <name evidence="6" type="ORF">O4213_16485</name>
</gene>
<evidence type="ECO:0000256" key="1">
    <source>
        <dbReference type="ARBA" id="ARBA00001957"/>
    </source>
</evidence>
<dbReference type="InterPro" id="IPR042099">
    <property type="entry name" value="ANL_N_sf"/>
</dbReference>
<dbReference type="PANTHER" id="PTHR45527:SF1">
    <property type="entry name" value="FATTY ACID SYNTHASE"/>
    <property type="match status" value="1"/>
</dbReference>
<proteinExistence type="predicted"/>
<evidence type="ECO:0000256" key="4">
    <source>
        <dbReference type="SAM" id="MobiDB-lite"/>
    </source>
</evidence>
<dbReference type="InterPro" id="IPR025110">
    <property type="entry name" value="AMP-bd_C"/>
</dbReference>
<evidence type="ECO:0000259" key="5">
    <source>
        <dbReference type="PROSITE" id="PS50075"/>
    </source>
</evidence>
<comment type="cofactor">
    <cofactor evidence="1">
        <name>pantetheine 4'-phosphate</name>
        <dbReference type="ChEBI" id="CHEBI:47942"/>
    </cofactor>
</comment>
<sequence>MPEDVIARRKELLRRRLRERGLSADESAPVPVRVPGERSPLSPGQQRLWFVQHRDPADTTLNVCVAYRLTGALDPDRLRAAVSAVVDRHEILRTSYGVDDSGTPYQVAAAHVDVPWSDHDVSDLPEQGRARRLEVLARRQFSRSFDLSSDPLLRISLVRTDVDEWALILVVHHICWDDDSWEVFFGEVNAAYNAGPVPRALAAQFVDVAVLGPRQGGVEDTQGVDYWRSKLRPPPEWLELPAENQGPAAKTAGHGRRAIPSEVIDAVARHAREQSSTPFAVLLAAFSALINRYTGSDDFLVAVPVVDRSAPAQSLIGYFGNSLLLRSSVDPDSTFADLVAATRDEALGGFAHQHIGVDRVVREINPDRVSGGDGLEQIVRLSFSTRKSAVGFALDNVRAEQLELSSSATQLPLGLTVVLGDDHAYVEAEYFADVLDGRIVDRMLAGYVDLLRGALAEPDRQLAQLDVLGTERAEVIERSLGEQVPAAATTLTAMFEARVAAHPDHPALTDDHVVLTYRDLNVRANRLAHWLIGEQRIGPEDIVALEIAASVEFVVAATAVLKAGAAYLPIDPSYPVDRIDFMIEDAEPKLILGAAELAAAERAASILSITDPVDADRVTPLLPQSLAYVIYTSGSTGRPKGVSVPHLAIADHLAGFHAQFGMTPDDRLVQTSSVSFDASLFEVFCTLTLGATLVVPKPNALQDIPYMADLLVRQRVTVMHMVPSMLSMFLLLPGVNEWTTLRQIPVGGEALPGEVADKFGTVFDAQLRNNYGPTEAVVAATHYPVDGPQGVRVVPIGVPNRNVAVYLLDRTLQLVPAGVVGEIYIGGDQLARSYHGRPALTAERFVADPFRPGGRLYRTGDLARRNVDGDIEFVGRADEQVKIRGFRIELGEVEAALSTHPAVARALVIVTGDPNVGPALAGYLVGERGAEVDIDSVREHATAVLPDYMVPSAFAVIDEVPLTAHGKLDRDALPDPAGAAPRVFRAPATATEIRVAALFTQLFGRDSIGADDSFFELGGHSLLAARLVTQIRTEFGVDIDVRAPFDTPTVAGLASWLVAQVQEEFGIDLDADDDYDYDDYESTGGATTPQRPPLVKRERPERVPLSYSQLAMWFARRFEGPSAMGNIPMAVRIDGPLDAAALTAAVGDVVAHHEALRTTFPEHQGIPYQLIGPIGSVPLPITVLGGESIAESEMLLTAQLEAIAHYNFAVESEPLLRAHLFVLGHDVHVLSILVHHMVIDHWSFGVLLADLGTAYRHRLAHGAGPAWAQHPIEYADYALWQRDLFDGDAAQRSSTIGTDGASVEVGAAQIDYWRTTLAGAPDEITVAADHPRPPVLGKTGEVVSFTVPVELRTRLREMSDTIGVSEFMVLQSAVATLLHKLGGGDDIAIGTPIAGRTDEVTTELVGLFANMVVLRNILGGELTLREVLLRGRDVALGAYSNQDVPIERLVEALNPRRSRSRNPLFQVMMHFRDEHSAPDSQAFTESGATTLSLLPVEFETSFLDLNIIFASRTDGGLAARLVAADDLYTREGAELIADRLVRVLAAFADDVDQPVRRVDVQSPAERERVLSTFSRGADVAAGALAARLGAAGLQNPDSVAVVRGSDSLTYGELRSGDAAGFADVREAFMRAAGGGGRDSAGVPEAGDGSVGVRLIATPPASPAGTSELLTGLARSATVVLATDSERDDPAALARLIARHSVERVVAEPKVLALLAHSGTSVMPSVRSWVASSPDGPASLAEVLSALSAGSTSHYYYAPADFESVAVVGQMGGRRSGRPAPGTSVLILDQSMMPAPIGVFADVYLAGAQTAVGEWVSNPYSSGSRLLRSGDRAKWDHDGGLIFEITAADVAAVGVGGGGEAPQTATERALSDLLGELLEIDDVGRDDNFFALGGDSVISIQMAGRAAADGLPLTPQMIFDHHSIAELAAAVDDALANPPVEVATPTETVARTHAPMSTSGLSDDALAALTATWKPGS</sequence>
<dbReference type="SUPFAM" id="SSF52777">
    <property type="entry name" value="CoA-dependent acyltransferases"/>
    <property type="match status" value="4"/>
</dbReference>
<dbReference type="InterPro" id="IPR023213">
    <property type="entry name" value="CAT-like_dom_sf"/>
</dbReference>
<keyword evidence="3" id="KW-0597">Phosphoprotein</keyword>
<dbReference type="InterPro" id="IPR009081">
    <property type="entry name" value="PP-bd_ACP"/>
</dbReference>
<comment type="caution">
    <text evidence="6">The sequence shown here is derived from an EMBL/GenBank/DDBJ whole genome shotgun (WGS) entry which is preliminary data.</text>
</comment>
<dbReference type="Pfam" id="PF00668">
    <property type="entry name" value="Condensation"/>
    <property type="match status" value="2"/>
</dbReference>
<dbReference type="InterPro" id="IPR045851">
    <property type="entry name" value="AMP-bd_C_sf"/>
</dbReference>
<dbReference type="Gene3D" id="3.40.50.980">
    <property type="match status" value="2"/>
</dbReference>
<dbReference type="InterPro" id="IPR000873">
    <property type="entry name" value="AMP-dep_synth/lig_dom"/>
</dbReference>